<keyword evidence="3" id="KW-1185">Reference proteome</keyword>
<evidence type="ECO:0000313" key="2">
    <source>
        <dbReference type="EMBL" id="MCK1789582.1"/>
    </source>
</evidence>
<organism evidence="2 3">
    <name type="scientific">Pseudomonas violetae</name>
    <dbReference type="NCBI Taxonomy" id="2915813"/>
    <lineage>
        <taxon>Bacteria</taxon>
        <taxon>Pseudomonadati</taxon>
        <taxon>Pseudomonadota</taxon>
        <taxon>Gammaproteobacteria</taxon>
        <taxon>Pseudomonadales</taxon>
        <taxon>Pseudomonadaceae</taxon>
        <taxon>Pseudomonas</taxon>
    </lineage>
</organism>
<reference evidence="2 3" key="1">
    <citation type="submission" date="2022-02" db="EMBL/GenBank/DDBJ databases">
        <title>Comparative genomics of the first Antarctic Pseudomonas spp. capable of biotransforming 2,4,6-Trinitrotoluene.</title>
        <authorList>
            <person name="Cabrera M.A."/>
            <person name="Marquez S.L."/>
            <person name="Perez-Donoso J.M."/>
        </authorList>
    </citation>
    <scope>NUCLEOTIDE SEQUENCE [LARGE SCALE GENOMIC DNA]</scope>
    <source>
        <strain evidence="2 3">TNT19</strain>
    </source>
</reference>
<protein>
    <submittedName>
        <fullName evidence="2">Uncharacterized protein</fullName>
    </submittedName>
</protein>
<name>A0ABT0EVU9_9PSED</name>
<comment type="caution">
    <text evidence="2">The sequence shown here is derived from an EMBL/GenBank/DDBJ whole genome shotgun (WGS) entry which is preliminary data.</text>
</comment>
<proteinExistence type="predicted"/>
<dbReference type="EMBL" id="JAKNRW010000003">
    <property type="protein sequence ID" value="MCK1789582.1"/>
    <property type="molecule type" value="Genomic_DNA"/>
</dbReference>
<dbReference type="RefSeq" id="WP_247288799.1">
    <property type="nucleotide sequence ID" value="NZ_JAKNRW010000003.1"/>
</dbReference>
<gene>
    <name evidence="2" type="ORF">L9059_05175</name>
</gene>
<keyword evidence="1" id="KW-0175">Coiled coil</keyword>
<dbReference type="Proteomes" id="UP001299876">
    <property type="component" value="Unassembled WGS sequence"/>
</dbReference>
<evidence type="ECO:0000313" key="3">
    <source>
        <dbReference type="Proteomes" id="UP001299876"/>
    </source>
</evidence>
<sequence length="250" mass="29145">MDETKNDENSEDQEVYEVIKDVTIKKNVYDQLSGIATMTGLGPLVNLLSSAASTLFTQKEQERMWKNFKEANEKEQARLAEHRKLREELEEVMRKSLREEARTWASIRPVASHTSVLFFIYNSTNETFKIDYSSWDSNRQSAKEYEIGPLQYLSFTLRSAIPQRHPDRKVRVSSKVNHGFTYRSAKFAFDFSTQLYIRHHYINGPSVIREHSLRSVGRYRLNCEYELKRSMAGSPYSYSMAIYIDNPNPG</sequence>
<feature type="coiled-coil region" evidence="1">
    <location>
        <begin position="72"/>
        <end position="102"/>
    </location>
</feature>
<evidence type="ECO:0000256" key="1">
    <source>
        <dbReference type="SAM" id="Coils"/>
    </source>
</evidence>
<accession>A0ABT0EVU9</accession>